<evidence type="ECO:0000313" key="10">
    <source>
        <dbReference type="EMBL" id="KAK8969313.1"/>
    </source>
</evidence>
<dbReference type="InterPro" id="IPR001128">
    <property type="entry name" value="Cyt_P450"/>
</dbReference>
<reference evidence="10 11" key="1">
    <citation type="journal article" date="2022" name="Nat. Plants">
        <title>Genomes of leafy and leafless Platanthera orchids illuminate the evolution of mycoheterotrophy.</title>
        <authorList>
            <person name="Li M.H."/>
            <person name="Liu K.W."/>
            <person name="Li Z."/>
            <person name="Lu H.C."/>
            <person name="Ye Q.L."/>
            <person name="Zhang D."/>
            <person name="Wang J.Y."/>
            <person name="Li Y.F."/>
            <person name="Zhong Z.M."/>
            <person name="Liu X."/>
            <person name="Yu X."/>
            <person name="Liu D.K."/>
            <person name="Tu X.D."/>
            <person name="Liu B."/>
            <person name="Hao Y."/>
            <person name="Liao X.Y."/>
            <person name="Jiang Y.T."/>
            <person name="Sun W.H."/>
            <person name="Chen J."/>
            <person name="Chen Y.Q."/>
            <person name="Ai Y."/>
            <person name="Zhai J.W."/>
            <person name="Wu S.S."/>
            <person name="Zhou Z."/>
            <person name="Hsiao Y.Y."/>
            <person name="Wu W.L."/>
            <person name="Chen Y.Y."/>
            <person name="Lin Y.F."/>
            <person name="Hsu J.L."/>
            <person name="Li C.Y."/>
            <person name="Wang Z.W."/>
            <person name="Zhao X."/>
            <person name="Zhong W.Y."/>
            <person name="Ma X.K."/>
            <person name="Ma L."/>
            <person name="Huang J."/>
            <person name="Chen G.Z."/>
            <person name="Huang M.Z."/>
            <person name="Huang L."/>
            <person name="Peng D.H."/>
            <person name="Luo Y.B."/>
            <person name="Zou S.Q."/>
            <person name="Chen S.P."/>
            <person name="Lan S."/>
            <person name="Tsai W.C."/>
            <person name="Van de Peer Y."/>
            <person name="Liu Z.J."/>
        </authorList>
    </citation>
    <scope>NUCLEOTIDE SEQUENCE [LARGE SCALE GENOMIC DNA]</scope>
    <source>
        <strain evidence="10">Lor288</strain>
    </source>
</reference>
<dbReference type="InterPro" id="IPR036396">
    <property type="entry name" value="Cyt_P450_sf"/>
</dbReference>
<evidence type="ECO:0000256" key="7">
    <source>
        <dbReference type="ARBA" id="ARBA00023033"/>
    </source>
</evidence>
<dbReference type="SUPFAM" id="SSF48264">
    <property type="entry name" value="Cytochrome P450"/>
    <property type="match status" value="1"/>
</dbReference>
<evidence type="ECO:0000313" key="11">
    <source>
        <dbReference type="Proteomes" id="UP001412067"/>
    </source>
</evidence>
<keyword evidence="9" id="KW-0812">Transmembrane</keyword>
<dbReference type="Proteomes" id="UP001412067">
    <property type="component" value="Unassembled WGS sequence"/>
</dbReference>
<dbReference type="InterPro" id="IPR017972">
    <property type="entry name" value="Cyt_P450_CS"/>
</dbReference>
<dbReference type="PANTHER" id="PTHR47955:SF19">
    <property type="entry name" value="CYTOCHROME P450 71A9-LIKE ISOFORM X1"/>
    <property type="match status" value="1"/>
</dbReference>
<keyword evidence="4 8" id="KW-0479">Metal-binding</keyword>
<evidence type="ECO:0000256" key="8">
    <source>
        <dbReference type="RuleBase" id="RU000461"/>
    </source>
</evidence>
<organism evidence="10 11">
    <name type="scientific">Platanthera guangdongensis</name>
    <dbReference type="NCBI Taxonomy" id="2320717"/>
    <lineage>
        <taxon>Eukaryota</taxon>
        <taxon>Viridiplantae</taxon>
        <taxon>Streptophyta</taxon>
        <taxon>Embryophyta</taxon>
        <taxon>Tracheophyta</taxon>
        <taxon>Spermatophyta</taxon>
        <taxon>Magnoliopsida</taxon>
        <taxon>Liliopsida</taxon>
        <taxon>Asparagales</taxon>
        <taxon>Orchidaceae</taxon>
        <taxon>Orchidoideae</taxon>
        <taxon>Orchideae</taxon>
        <taxon>Orchidinae</taxon>
        <taxon>Platanthera</taxon>
    </lineage>
</organism>
<comment type="caution">
    <text evidence="10">The sequence shown here is derived from an EMBL/GenBank/DDBJ whole genome shotgun (WGS) entry which is preliminary data.</text>
</comment>
<dbReference type="CDD" id="cd11072">
    <property type="entry name" value="CYP71-like"/>
    <property type="match status" value="1"/>
</dbReference>
<evidence type="ECO:0000256" key="3">
    <source>
        <dbReference type="ARBA" id="ARBA00022617"/>
    </source>
</evidence>
<keyword evidence="7 8" id="KW-0503">Monooxygenase</keyword>
<proteinExistence type="inferred from homology"/>
<evidence type="ECO:0000256" key="6">
    <source>
        <dbReference type="ARBA" id="ARBA00023004"/>
    </source>
</evidence>
<dbReference type="EMBL" id="JBBWWR010000003">
    <property type="protein sequence ID" value="KAK8969313.1"/>
    <property type="molecule type" value="Genomic_DNA"/>
</dbReference>
<sequence>MVFIPLIAGLVQPTELILIILAFLILRIFSDFHRRRGANPNLPPGPSPLPIIGNLHNLRGLPHLAFHRLSEKYGPIISLKLGQVPSIVVSGADMALEIMKTQDSVFCSRSQLSALRRFSYGGLDIAFSPFDDHWKQMRRLCNAEVLSMAKVQSFSPIRRDEVNALVNSIAKACSRKEAVNMSETMLAFTMNNLFRQVFGKRIFVDGEHESRPVNDILREMLCIMAEFGAEDLFPSMGWFDVLTGWRRKLGQSFQKMDSMFEEEIRERILLNSGGSVQEHCFLDFLLQPQEAEEDDQSLTMDEIKAILMDMFTAGGDTTSASIEWGLTRLMKNPSAMKKAQEEVRRVVGDKSVVEESDLQHLHYLKMVIKESLRLHPPIPFPPPRECMKDTKVGDYDIPAKMRVYVSIWSVGRDPKYWGDDAEDFRPERFENSVINFKGAHRELIPFGSGRRMCPGMSLAIAGVELVYASLLHSFDWALPDGLVNDDIDLEGKPGMVITKKVPLVLVPSLPSPPITA</sequence>
<keyword evidence="11" id="KW-1185">Reference proteome</keyword>
<evidence type="ECO:0000256" key="4">
    <source>
        <dbReference type="ARBA" id="ARBA00022723"/>
    </source>
</evidence>
<evidence type="ECO:0000256" key="9">
    <source>
        <dbReference type="SAM" id="Phobius"/>
    </source>
</evidence>
<name>A0ABR2MYK2_9ASPA</name>
<accession>A0ABR2MYK2</accession>
<keyword evidence="9" id="KW-1133">Transmembrane helix</keyword>
<evidence type="ECO:0000256" key="5">
    <source>
        <dbReference type="ARBA" id="ARBA00023002"/>
    </source>
</evidence>
<evidence type="ECO:0000256" key="2">
    <source>
        <dbReference type="ARBA" id="ARBA00010617"/>
    </source>
</evidence>
<protein>
    <submittedName>
        <fullName evidence="10">Cytochrome P450 71B36</fullName>
    </submittedName>
</protein>
<feature type="transmembrane region" description="Helical" evidence="9">
    <location>
        <begin position="6"/>
        <end position="26"/>
    </location>
</feature>
<gene>
    <name evidence="10" type="primary">CYP71B36</name>
    <name evidence="10" type="ORF">KSP40_PGU008474</name>
</gene>
<keyword evidence="6 8" id="KW-0408">Iron</keyword>
<dbReference type="PROSITE" id="PS00086">
    <property type="entry name" value="CYTOCHROME_P450"/>
    <property type="match status" value="1"/>
</dbReference>
<dbReference type="PRINTS" id="PR00463">
    <property type="entry name" value="EP450I"/>
</dbReference>
<dbReference type="InterPro" id="IPR002401">
    <property type="entry name" value="Cyt_P450_E_grp-I"/>
</dbReference>
<keyword evidence="3 8" id="KW-0349">Heme</keyword>
<keyword evidence="9" id="KW-0472">Membrane</keyword>
<dbReference type="Pfam" id="PF00067">
    <property type="entry name" value="p450"/>
    <property type="match status" value="1"/>
</dbReference>
<comment type="similarity">
    <text evidence="2 8">Belongs to the cytochrome P450 family.</text>
</comment>
<evidence type="ECO:0000256" key="1">
    <source>
        <dbReference type="ARBA" id="ARBA00001971"/>
    </source>
</evidence>
<dbReference type="Gene3D" id="1.10.630.10">
    <property type="entry name" value="Cytochrome P450"/>
    <property type="match status" value="1"/>
</dbReference>
<comment type="cofactor">
    <cofactor evidence="1">
        <name>heme</name>
        <dbReference type="ChEBI" id="CHEBI:30413"/>
    </cofactor>
</comment>
<keyword evidence="5 8" id="KW-0560">Oxidoreductase</keyword>
<dbReference type="PRINTS" id="PR00385">
    <property type="entry name" value="P450"/>
</dbReference>
<dbReference type="PANTHER" id="PTHR47955">
    <property type="entry name" value="CYTOCHROME P450 FAMILY 71 PROTEIN"/>
    <property type="match status" value="1"/>
</dbReference>